<comment type="caution">
    <text evidence="3">The sequence shown here is derived from an EMBL/GenBank/DDBJ whole genome shotgun (WGS) entry which is preliminary data.</text>
</comment>
<dbReference type="GO" id="GO:0005737">
    <property type="term" value="C:cytoplasm"/>
    <property type="evidence" value="ECO:0007669"/>
    <property type="project" value="TreeGrafter"/>
</dbReference>
<accession>A0A928DQ45</accession>
<name>A0A928DQ45_9BACT</name>
<dbReference type="NCBIfam" id="TIGR00121">
    <property type="entry name" value="birA_ligase"/>
    <property type="match status" value="1"/>
</dbReference>
<dbReference type="SUPFAM" id="SSF55681">
    <property type="entry name" value="Class II aaRS and biotin synthetases"/>
    <property type="match status" value="1"/>
</dbReference>
<dbReference type="InterPro" id="IPR045864">
    <property type="entry name" value="aa-tRNA-synth_II/BPL/LPL"/>
</dbReference>
<dbReference type="EMBL" id="SUVG01000003">
    <property type="protein sequence ID" value="MBE6421049.1"/>
    <property type="molecule type" value="Genomic_DNA"/>
</dbReference>
<evidence type="ECO:0000313" key="4">
    <source>
        <dbReference type="Proteomes" id="UP000725649"/>
    </source>
</evidence>
<dbReference type="PANTHER" id="PTHR12835:SF5">
    <property type="entry name" value="BIOTIN--PROTEIN LIGASE"/>
    <property type="match status" value="1"/>
</dbReference>
<dbReference type="PANTHER" id="PTHR12835">
    <property type="entry name" value="BIOTIN PROTEIN LIGASE"/>
    <property type="match status" value="1"/>
</dbReference>
<protein>
    <submittedName>
        <fullName evidence="3">Biotin--[acetyl-CoA-carboxylase] ligase</fullName>
        <ecNumber evidence="3">6.3.4.15</ecNumber>
    </submittedName>
</protein>
<evidence type="ECO:0000256" key="1">
    <source>
        <dbReference type="ARBA" id="ARBA00022598"/>
    </source>
</evidence>
<dbReference type="InterPro" id="IPR004143">
    <property type="entry name" value="BPL_LPL_catalytic"/>
</dbReference>
<proteinExistence type="predicted"/>
<reference evidence="3" key="1">
    <citation type="submission" date="2019-04" db="EMBL/GenBank/DDBJ databases">
        <title>Evolution of Biomass-Degrading Anaerobic Consortia Revealed by Metagenomics.</title>
        <authorList>
            <person name="Peng X."/>
        </authorList>
    </citation>
    <scope>NUCLEOTIDE SEQUENCE</scope>
    <source>
        <strain evidence="3">SIG66</strain>
    </source>
</reference>
<dbReference type="GO" id="GO:0004077">
    <property type="term" value="F:biotin--[biotin carboxyl-carrier protein] ligase activity"/>
    <property type="evidence" value="ECO:0007669"/>
    <property type="project" value="UniProtKB-EC"/>
</dbReference>
<dbReference type="PROSITE" id="PS51733">
    <property type="entry name" value="BPL_LPL_CATALYTIC"/>
    <property type="match status" value="1"/>
</dbReference>
<evidence type="ECO:0000313" key="3">
    <source>
        <dbReference type="EMBL" id="MBE6421049.1"/>
    </source>
</evidence>
<sequence>MEEIKLPLQSVTKVIGLDTVDSTQSLAKVLAQQGAEDGTLVLAGEQTAGRGRYDRSFSAAHGGVYFTLILRPGKPVSANSSLSVRVGQAVAETISSVFDIKTKIKEPNDVLAWDKKNKKWKKISGILIESSSEGACEDWVLVGVGVNVNNRLPASLKDTAVSLKQLIGGETSKELFLDELLDTFWKHYAHWCCGA</sequence>
<dbReference type="Proteomes" id="UP000725649">
    <property type="component" value="Unassembled WGS sequence"/>
</dbReference>
<dbReference type="InterPro" id="IPR004408">
    <property type="entry name" value="Biotin_CoA_COase_ligase"/>
</dbReference>
<gene>
    <name evidence="3" type="ORF">E7027_02770</name>
</gene>
<dbReference type="Pfam" id="PF03099">
    <property type="entry name" value="BPL_LplA_LipB"/>
    <property type="match status" value="1"/>
</dbReference>
<evidence type="ECO:0000259" key="2">
    <source>
        <dbReference type="PROSITE" id="PS51733"/>
    </source>
</evidence>
<feature type="domain" description="BPL/LPL catalytic" evidence="2">
    <location>
        <begin position="2"/>
        <end position="192"/>
    </location>
</feature>
<keyword evidence="1 3" id="KW-0436">Ligase</keyword>
<dbReference type="Gene3D" id="3.30.930.10">
    <property type="entry name" value="Bira Bifunctional Protein, Domain 2"/>
    <property type="match status" value="1"/>
</dbReference>
<dbReference type="EC" id="6.3.4.15" evidence="3"/>
<dbReference type="AlphaFoldDB" id="A0A928DQ45"/>
<organism evidence="3 4">
    <name type="scientific">Candidatus Avelusimicrobium gallicola</name>
    <dbReference type="NCBI Taxonomy" id="2562704"/>
    <lineage>
        <taxon>Bacteria</taxon>
        <taxon>Pseudomonadati</taxon>
        <taxon>Elusimicrobiota</taxon>
        <taxon>Elusimicrobia</taxon>
        <taxon>Elusimicrobiales</taxon>
        <taxon>Elusimicrobiaceae</taxon>
        <taxon>Candidatus Avelusimicrobium</taxon>
    </lineage>
</organism>